<dbReference type="Proteomes" id="UP000076584">
    <property type="component" value="Unassembled WGS sequence"/>
</dbReference>
<sequence>MSNLLQAVIACICDQSLIWDKITAAVCCARELRLVHAAKGQETSLSEQDQKLAQRSVWFLYSLETDYAIHHGMLPILDLGWGTQFPSFERGDDMIAASYTYSELLHSVLKFQYSPRALNKSASAYDRRDRLQASCHVLNEWVISLPAPLHEAHDVKSLQVIKDDRQLRKAFRVFCMYHRAVFFIHCPWIAPISSDDANLSRVAEQTRERCVERCLESAFDVVKLANSGIFWEKGLERNINLSSSRWGDMGELLMVSLCFIVYYLVNGEKTNRKIAMSYLAICGGLFGRLSLDNDEASLLDHYLELVQIVRRHKPSLLVLASQLSAAALNGFAKFFETGDDPVHPFQVLFVRFLITGLASTFYLWYTKAPNFPLGLPELRSLLALRAAAGIFAAFGFYFSIMYLKLSEATALNFLGPLVAMILTRYLHFGTFEVIDRIGALVALCGVLFVVQPDTLFGSQSTSTRTAQSVAGESAKSRMMGIGFGLISVCGGAAALTAIRYIGSREHPIVSVMYFAWTIVIITMVAFSLMESIHLTTSVLSWLKLVPLGVFGFAMECLLTAGIADDASSAATIMIYSQVAWALLLDWVVWHSQVNTLALVGIASVVTSLIVVSSAKEWNWLRKGRYNIVSQNLPDEEEVTDVEVVEMQPSSSIV</sequence>
<keyword evidence="8" id="KW-1185">Reference proteome</keyword>
<feature type="transmembrane region" description="Helical" evidence="5">
    <location>
        <begin position="409"/>
        <end position="426"/>
    </location>
</feature>
<keyword evidence="4 5" id="KW-0472">Membrane</keyword>
<feature type="domain" description="EamA" evidence="6">
    <location>
        <begin position="479"/>
        <end position="612"/>
    </location>
</feature>
<dbReference type="InterPro" id="IPR000620">
    <property type="entry name" value="EamA_dom"/>
</dbReference>
<feature type="transmembrane region" description="Helical" evidence="5">
    <location>
        <begin position="347"/>
        <end position="365"/>
    </location>
</feature>
<feature type="transmembrane region" description="Helical" evidence="5">
    <location>
        <begin position="595"/>
        <end position="614"/>
    </location>
</feature>
<feature type="transmembrane region" description="Helical" evidence="5">
    <location>
        <begin position="481"/>
        <end position="501"/>
    </location>
</feature>
<protein>
    <submittedName>
        <fullName evidence="7">Integral membrane protein duf6</fullName>
    </submittedName>
</protein>
<evidence type="ECO:0000256" key="3">
    <source>
        <dbReference type="ARBA" id="ARBA00022989"/>
    </source>
</evidence>
<feature type="transmembrane region" description="Helical" evidence="5">
    <location>
        <begin position="246"/>
        <end position="265"/>
    </location>
</feature>
<dbReference type="InterPro" id="IPR037185">
    <property type="entry name" value="EmrE-like"/>
</dbReference>
<keyword evidence="3 5" id="KW-1133">Transmembrane helix</keyword>
<feature type="domain" description="EamA" evidence="6">
    <location>
        <begin position="316"/>
        <end position="450"/>
    </location>
</feature>
<reference evidence="7 8" key="1">
    <citation type="submission" date="2015-06" db="EMBL/GenBank/DDBJ databases">
        <title>Survival trade-offs in plant roots during colonization by closely related pathogenic and mutualistic fungi.</title>
        <authorList>
            <person name="Hacquard S."/>
            <person name="Kracher B."/>
            <person name="Hiruma K."/>
            <person name="Weinman A."/>
            <person name="Muench P."/>
            <person name="Garrido Oter R."/>
            <person name="Ver Loren van Themaat E."/>
            <person name="Dallerey J.-F."/>
            <person name="Damm U."/>
            <person name="Henrissat B."/>
            <person name="Lespinet O."/>
            <person name="Thon M."/>
            <person name="Kemen E."/>
            <person name="McHardy A.C."/>
            <person name="Schulze-Lefert P."/>
            <person name="O'Connell R.J."/>
        </authorList>
    </citation>
    <scope>NUCLEOTIDE SEQUENCE [LARGE SCALE GENOMIC DNA]</scope>
    <source>
        <strain evidence="7 8">MAFF 238704</strain>
    </source>
</reference>
<comment type="subcellular location">
    <subcellularLocation>
        <location evidence="1">Membrane</location>
        <topology evidence="1">Multi-pass membrane protein</topology>
    </subcellularLocation>
</comment>
<accession>A0A161Y9U4</accession>
<dbReference type="GO" id="GO:0016020">
    <property type="term" value="C:membrane"/>
    <property type="evidence" value="ECO:0007669"/>
    <property type="project" value="UniProtKB-SubCell"/>
</dbReference>
<evidence type="ECO:0000256" key="1">
    <source>
        <dbReference type="ARBA" id="ARBA00004141"/>
    </source>
</evidence>
<dbReference type="SUPFAM" id="SSF103481">
    <property type="entry name" value="Multidrug resistance efflux transporter EmrE"/>
    <property type="match status" value="1"/>
</dbReference>
<organism evidence="7 8">
    <name type="scientific">Colletotrichum incanum</name>
    <name type="common">Soybean anthracnose fungus</name>
    <dbReference type="NCBI Taxonomy" id="1573173"/>
    <lineage>
        <taxon>Eukaryota</taxon>
        <taxon>Fungi</taxon>
        <taxon>Dikarya</taxon>
        <taxon>Ascomycota</taxon>
        <taxon>Pezizomycotina</taxon>
        <taxon>Sordariomycetes</taxon>
        <taxon>Hypocreomycetidae</taxon>
        <taxon>Glomerellales</taxon>
        <taxon>Glomerellaceae</taxon>
        <taxon>Colletotrichum</taxon>
        <taxon>Colletotrichum spaethianum species complex</taxon>
    </lineage>
</organism>
<name>A0A161Y9U4_COLIC</name>
<dbReference type="PANTHER" id="PTHR22911:SF6">
    <property type="entry name" value="SOLUTE CARRIER FAMILY 35 MEMBER G1"/>
    <property type="match status" value="1"/>
</dbReference>
<evidence type="ECO:0000256" key="5">
    <source>
        <dbReference type="SAM" id="Phobius"/>
    </source>
</evidence>
<evidence type="ECO:0000259" key="6">
    <source>
        <dbReference type="Pfam" id="PF00892"/>
    </source>
</evidence>
<dbReference type="Pfam" id="PF00892">
    <property type="entry name" value="EamA"/>
    <property type="match status" value="2"/>
</dbReference>
<evidence type="ECO:0000313" key="7">
    <source>
        <dbReference type="EMBL" id="KZL86382.1"/>
    </source>
</evidence>
<dbReference type="AlphaFoldDB" id="A0A161Y9U4"/>
<feature type="transmembrane region" description="Helical" evidence="5">
    <location>
        <begin position="386"/>
        <end position="403"/>
    </location>
</feature>
<dbReference type="PANTHER" id="PTHR22911">
    <property type="entry name" value="ACYL-MALONYL CONDENSING ENZYME-RELATED"/>
    <property type="match status" value="1"/>
</dbReference>
<dbReference type="EMBL" id="LFIW01000448">
    <property type="protein sequence ID" value="KZL86382.1"/>
    <property type="molecule type" value="Genomic_DNA"/>
</dbReference>
<dbReference type="CDD" id="cd12148">
    <property type="entry name" value="fungal_TF_MHR"/>
    <property type="match status" value="1"/>
</dbReference>
<proteinExistence type="predicted"/>
<evidence type="ECO:0000313" key="8">
    <source>
        <dbReference type="Proteomes" id="UP000076584"/>
    </source>
</evidence>
<feature type="transmembrane region" description="Helical" evidence="5">
    <location>
        <begin position="541"/>
        <end position="563"/>
    </location>
</feature>
<feature type="transmembrane region" description="Helical" evidence="5">
    <location>
        <begin position="508"/>
        <end position="529"/>
    </location>
</feature>
<evidence type="ECO:0000256" key="4">
    <source>
        <dbReference type="ARBA" id="ARBA00023136"/>
    </source>
</evidence>
<comment type="caution">
    <text evidence="7">The sequence shown here is derived from an EMBL/GenBank/DDBJ whole genome shotgun (WGS) entry which is preliminary data.</text>
</comment>
<gene>
    <name evidence="7" type="ORF">CI238_04750</name>
</gene>
<feature type="transmembrane region" description="Helical" evidence="5">
    <location>
        <begin position="433"/>
        <end position="450"/>
    </location>
</feature>
<evidence type="ECO:0000256" key="2">
    <source>
        <dbReference type="ARBA" id="ARBA00022692"/>
    </source>
</evidence>
<keyword evidence="2 5" id="KW-0812">Transmembrane</keyword>